<gene>
    <name evidence="1" type="ORF">OWV82_014803</name>
</gene>
<protein>
    <submittedName>
        <fullName evidence="1">Glycine-rich protein</fullName>
    </submittedName>
</protein>
<keyword evidence="2" id="KW-1185">Reference proteome</keyword>
<dbReference type="Proteomes" id="UP001164539">
    <property type="component" value="Chromosome 8"/>
</dbReference>
<reference evidence="1 2" key="1">
    <citation type="journal article" date="2023" name="Science">
        <title>Complex scaffold remodeling in plant triterpene biosynthesis.</title>
        <authorList>
            <person name="De La Pena R."/>
            <person name="Hodgson H."/>
            <person name="Liu J.C."/>
            <person name="Stephenson M.J."/>
            <person name="Martin A.C."/>
            <person name="Owen C."/>
            <person name="Harkess A."/>
            <person name="Leebens-Mack J."/>
            <person name="Jimenez L.E."/>
            <person name="Osbourn A."/>
            <person name="Sattely E.S."/>
        </authorList>
    </citation>
    <scope>NUCLEOTIDE SEQUENCE [LARGE SCALE GENOMIC DNA]</scope>
    <source>
        <strain evidence="2">cv. JPN11</strain>
        <tissue evidence="1">Leaf</tissue>
    </source>
</reference>
<organism evidence="1 2">
    <name type="scientific">Melia azedarach</name>
    <name type="common">Chinaberry tree</name>
    <dbReference type="NCBI Taxonomy" id="155640"/>
    <lineage>
        <taxon>Eukaryota</taxon>
        <taxon>Viridiplantae</taxon>
        <taxon>Streptophyta</taxon>
        <taxon>Embryophyta</taxon>
        <taxon>Tracheophyta</taxon>
        <taxon>Spermatophyta</taxon>
        <taxon>Magnoliopsida</taxon>
        <taxon>eudicotyledons</taxon>
        <taxon>Gunneridae</taxon>
        <taxon>Pentapetalae</taxon>
        <taxon>rosids</taxon>
        <taxon>malvids</taxon>
        <taxon>Sapindales</taxon>
        <taxon>Meliaceae</taxon>
        <taxon>Melia</taxon>
    </lineage>
</organism>
<proteinExistence type="predicted"/>
<evidence type="ECO:0000313" key="2">
    <source>
        <dbReference type="Proteomes" id="UP001164539"/>
    </source>
</evidence>
<evidence type="ECO:0000313" key="1">
    <source>
        <dbReference type="EMBL" id="KAJ4712581.1"/>
    </source>
</evidence>
<accession>A0ACC1XM48</accession>
<sequence length="1448" mass="156855">MHLSMVHSYLCWCILLGCLYVSALSVSSGQYIDRGSQFRNWMHDYASDFSNEFKGGTSTFVETPILRPQLSDSVSCEDLKGVGSFNTTCLLNSNLYLSSDLYIYGTGNLEILPKISIVCPVEGCMITFNMSGNINVGQYAAIIAGSVVFSAANLTMDHNSSINTTSLGGLPPSQTSGTPVGYDGAGGGHGGRGASCRKNNKTSFWGGDVYAWSSLSEPWGYGSKGGGTSADHQFGGNGGGRLKLLVKDMLYLNGSVTAAGGDGGLKGGGGSGGSIFIRAVKLKGYGTVSAAGGKGWGGGGGGRISLDCYSIQEDVKVTVHGGFSIGCPENAGAAGTYFNAYLLSLRVGNDNVTTETETPLLDFPTRPLWSNVFVENNAKVLVPLLWTRVQVRGQISLYRGGSIVFGLSEFPVSEFELVAEELLMSDSFIQVFGAFRVAIKMLLMWNSKIQIDGGGNTIVTASVLEVRNLVVLTENSVITSNANLGVYGQGLLKLSGHGDAIKGQRLSLSLFYNITVGPGSLLQAPLDDDASRNVVTESLCRRQTCPIDLITPPDDCHVNYTLSFSIQICRVEDILVSGLIKGSIVHIHRARTIIIDLDGMIIASELGCTDGIGKGIYSNGAGSGAGHGGRGGSGFFNGRLSNGGHEYGNKDLPCELGSGAEGPNKSYRHVIGGGMIVMGSIQWPLLKLNIYGSLKADGQSVSEKTINGNSSLIGGLGGGSGGTILLFLQELVLEENSSLSVIGGSGGPPGGGGGGGGRVHFHWSKIDVGAEYVSVATIRGSINSSGGAGENGGLFGEGGTVTGKKCPKGLYGTFCRECPIGTYKDVAGSDESLCTPCSLELLPKRANFIYVRGGVRQPFCPYECISDKYRMPNCYTPLEELVYTFGGPWSFALLLSCILVLLALLLSTLRIKLVGSSSSYGENSMENHSHHHFPYLLSLSEVRGTRAEETQSHVHRMYFMGPNTFREPWHLPYTPPNAIIEIVYEDAFNRFIDEINSVAAYDWWEGSVHSILTVLAYPCAWSWKQWRRRNKVHRLQEYVKSEYDHSCLRSCRSRALYKGMKVGATPDLMVAYIDFFLGGDEKRLDMVSIIQKRFPMCIVFGGNGSYMSPYSLHNDGLLTNLLGQHVPATVWNRLVDGLNAQLRTVRHGSIRSALIPVIDWINSHANPQLEFHGVKIELGWFQPTASGYYQLGILVVVGDYSLQNMQHSDLLDSSDDYPRKIATGPDNSHKQLQQSWPYTSQVLSLKRVTGGINGGLINYTTLRSLEFKRDFLFPLSLLLHNTRPVGRQDTLQLLITIMLLADLSITLLTLLEFYWISLGAFLAVLLILPLSLLSPFPAGLNALFSKEPRRSSLARMYALWNATSLSNMAVAFISGIFHNGITHLKPPDNAAWYSRRDDDNWWLLPTILVLFKSIQARFVDWHIANLEIRDISLFCPDPDAFWAHEPSS</sequence>
<comment type="caution">
    <text evidence="1">The sequence shown here is derived from an EMBL/GenBank/DDBJ whole genome shotgun (WGS) entry which is preliminary data.</text>
</comment>
<name>A0ACC1XM48_MELAZ</name>
<dbReference type="EMBL" id="CM051401">
    <property type="protein sequence ID" value="KAJ4712581.1"/>
    <property type="molecule type" value="Genomic_DNA"/>
</dbReference>